<evidence type="ECO:0000256" key="6">
    <source>
        <dbReference type="RuleBase" id="RU004168"/>
    </source>
</evidence>
<dbReference type="Gene3D" id="3.30.70.100">
    <property type="match status" value="1"/>
</dbReference>
<dbReference type="PANTHER" id="PTHR10029:SF3">
    <property type="entry name" value="ACYLPHOSPHATASE-RELATED"/>
    <property type="match status" value="1"/>
</dbReference>
<accession>D8LWV6</accession>
<dbReference type="Proteomes" id="UP000008312">
    <property type="component" value="Unassembled WGS sequence"/>
</dbReference>
<comment type="catalytic activity">
    <reaction evidence="4">
        <text>an acyl phosphate + H2O = a carboxylate + phosphate + H(+)</text>
        <dbReference type="Rhea" id="RHEA:14965"/>
        <dbReference type="ChEBI" id="CHEBI:15377"/>
        <dbReference type="ChEBI" id="CHEBI:15378"/>
        <dbReference type="ChEBI" id="CHEBI:29067"/>
        <dbReference type="ChEBI" id="CHEBI:43474"/>
        <dbReference type="ChEBI" id="CHEBI:59918"/>
        <dbReference type="EC" id="3.6.1.7"/>
    </reaction>
</comment>
<evidence type="ECO:0000256" key="1">
    <source>
        <dbReference type="ARBA" id="ARBA00005614"/>
    </source>
</evidence>
<protein>
    <recommendedName>
        <fullName evidence="2">acylphosphatase</fullName>
        <ecNumber evidence="2">3.6.1.7</ecNumber>
    </recommendedName>
</protein>
<dbReference type="InParanoid" id="D8LWV6"/>
<dbReference type="InterPro" id="IPR020456">
    <property type="entry name" value="Acylphosphatase"/>
</dbReference>
<evidence type="ECO:0000259" key="7">
    <source>
        <dbReference type="PROSITE" id="PS51160"/>
    </source>
</evidence>
<evidence type="ECO:0000256" key="3">
    <source>
        <dbReference type="ARBA" id="ARBA00022801"/>
    </source>
</evidence>
<feature type="domain" description="Acylphosphatase-like" evidence="7">
    <location>
        <begin position="1"/>
        <end position="59"/>
    </location>
</feature>
<dbReference type="GO" id="GO:0003998">
    <property type="term" value="F:acylphosphatase activity"/>
    <property type="evidence" value="ECO:0007669"/>
    <property type="project" value="UniProtKB-EC"/>
</dbReference>
<keyword evidence="3" id="KW-0378">Hydrolase</keyword>
<dbReference type="EC" id="3.6.1.7" evidence="2"/>
<dbReference type="EMBL" id="FN668638">
    <property type="protein sequence ID" value="CBK20295.2"/>
    <property type="molecule type" value="Genomic_DNA"/>
</dbReference>
<proteinExistence type="inferred from homology"/>
<dbReference type="PROSITE" id="PS51160">
    <property type="entry name" value="ACYLPHOSPHATASE_3"/>
    <property type="match status" value="1"/>
</dbReference>
<evidence type="ECO:0000256" key="4">
    <source>
        <dbReference type="ARBA" id="ARBA00047645"/>
    </source>
</evidence>
<reference evidence="8" key="1">
    <citation type="submission" date="2010-02" db="EMBL/GenBank/DDBJ databases">
        <title>Sequencing and annotation of the Blastocystis hominis genome.</title>
        <authorList>
            <person name="Wincker P."/>
        </authorList>
    </citation>
    <scope>NUCLEOTIDE SEQUENCE</scope>
    <source>
        <strain evidence="8">Singapore isolate B</strain>
    </source>
</reference>
<organism evidence="8">
    <name type="scientific">Blastocystis hominis</name>
    <dbReference type="NCBI Taxonomy" id="12968"/>
    <lineage>
        <taxon>Eukaryota</taxon>
        <taxon>Sar</taxon>
        <taxon>Stramenopiles</taxon>
        <taxon>Bigyra</taxon>
        <taxon>Opalozoa</taxon>
        <taxon>Opalinata</taxon>
        <taxon>Blastocystidae</taxon>
        <taxon>Blastocystis</taxon>
    </lineage>
</organism>
<dbReference type="InterPro" id="IPR001792">
    <property type="entry name" value="Acylphosphatase-like_dom"/>
</dbReference>
<evidence type="ECO:0000313" key="9">
    <source>
        <dbReference type="Proteomes" id="UP000008312"/>
    </source>
</evidence>
<evidence type="ECO:0000256" key="5">
    <source>
        <dbReference type="PROSITE-ProRule" id="PRU00520"/>
    </source>
</evidence>
<gene>
    <name evidence="8" type="ORF">GSBLH_T00000652001</name>
</gene>
<dbReference type="InterPro" id="IPR036046">
    <property type="entry name" value="Acylphosphatase-like_dom_sf"/>
</dbReference>
<dbReference type="OrthoDB" id="7961613at2759"/>
<dbReference type="AlphaFoldDB" id="D8LWV6"/>
<dbReference type="RefSeq" id="XP_012894343.1">
    <property type="nucleotide sequence ID" value="XM_013038889.1"/>
</dbReference>
<name>D8LWV6_BLAHO</name>
<dbReference type="GeneID" id="24917954"/>
<keyword evidence="9" id="KW-1185">Reference proteome</keyword>
<dbReference type="SUPFAM" id="SSF54975">
    <property type="entry name" value="Acylphosphatase/BLUF domain-like"/>
    <property type="match status" value="1"/>
</dbReference>
<dbReference type="Pfam" id="PF00708">
    <property type="entry name" value="Acylphosphatase"/>
    <property type="match status" value="1"/>
</dbReference>
<sequence>MNTPQGTVTGVMQGAKENIDSMKTWLMQTGSPMSKIDHAEFKNERELDVAEFPDFAIRRCICLFRNNRERQLFCSSKAEFSHAVRSLHPERLCKPTAGCRRSLL</sequence>
<evidence type="ECO:0000313" key="8">
    <source>
        <dbReference type="EMBL" id="CBK20295.2"/>
    </source>
</evidence>
<comment type="similarity">
    <text evidence="1 6">Belongs to the acylphosphatase family.</text>
</comment>
<comment type="caution">
    <text evidence="5">Lacks conserved residue(s) required for the propagation of feature annotation.</text>
</comment>
<dbReference type="PANTHER" id="PTHR10029">
    <property type="entry name" value="ACYLPHOSPHATASE"/>
    <property type="match status" value="1"/>
</dbReference>
<evidence type="ECO:0000256" key="2">
    <source>
        <dbReference type="ARBA" id="ARBA00012150"/>
    </source>
</evidence>